<dbReference type="SMART" id="SM00094">
    <property type="entry name" value="TR_FER"/>
    <property type="match status" value="1"/>
</dbReference>
<name>A0AAN9ACD2_HALRR</name>
<dbReference type="PANTHER" id="PTHR11485">
    <property type="entry name" value="TRANSFERRIN"/>
    <property type="match status" value="1"/>
</dbReference>
<evidence type="ECO:0000313" key="2">
    <source>
        <dbReference type="EMBL" id="KAK7082569.1"/>
    </source>
</evidence>
<organism evidence="2 3">
    <name type="scientific">Halocaridina rubra</name>
    <name type="common">Hawaiian red shrimp</name>
    <dbReference type="NCBI Taxonomy" id="373956"/>
    <lineage>
        <taxon>Eukaryota</taxon>
        <taxon>Metazoa</taxon>
        <taxon>Ecdysozoa</taxon>
        <taxon>Arthropoda</taxon>
        <taxon>Crustacea</taxon>
        <taxon>Multicrustacea</taxon>
        <taxon>Malacostraca</taxon>
        <taxon>Eumalacostraca</taxon>
        <taxon>Eucarida</taxon>
        <taxon>Decapoda</taxon>
        <taxon>Pleocyemata</taxon>
        <taxon>Caridea</taxon>
        <taxon>Atyoidea</taxon>
        <taxon>Atyidae</taxon>
        <taxon>Halocaridina</taxon>
    </lineage>
</organism>
<proteinExistence type="predicted"/>
<dbReference type="PRINTS" id="PR00422">
    <property type="entry name" value="TRANSFERRIN"/>
</dbReference>
<dbReference type="InterPro" id="IPR001156">
    <property type="entry name" value="Transferrin-like_dom"/>
</dbReference>
<dbReference type="Proteomes" id="UP001381693">
    <property type="component" value="Unassembled WGS sequence"/>
</dbReference>
<keyword evidence="3" id="KW-1185">Reference proteome</keyword>
<evidence type="ECO:0000313" key="3">
    <source>
        <dbReference type="Proteomes" id="UP001381693"/>
    </source>
</evidence>
<reference evidence="2 3" key="1">
    <citation type="submission" date="2023-11" db="EMBL/GenBank/DDBJ databases">
        <title>Halocaridina rubra genome assembly.</title>
        <authorList>
            <person name="Smith C."/>
        </authorList>
    </citation>
    <scope>NUCLEOTIDE SEQUENCE [LARGE SCALE GENOMIC DNA]</scope>
    <source>
        <strain evidence="2">EP-1</strain>
        <tissue evidence="2">Whole</tissue>
    </source>
</reference>
<dbReference type="Pfam" id="PF00405">
    <property type="entry name" value="Transferrin"/>
    <property type="match status" value="1"/>
</dbReference>
<feature type="domain" description="Transferrin-like" evidence="1">
    <location>
        <begin position="59"/>
        <end position="394"/>
    </location>
</feature>
<dbReference type="AlphaFoldDB" id="A0AAN9ACD2"/>
<dbReference type="SUPFAM" id="SSF53850">
    <property type="entry name" value="Periplasmic binding protein-like II"/>
    <property type="match status" value="1"/>
</dbReference>
<sequence length="394" mass="43748">MIVFPASLLGEDLPVVSEGSGDCENGMARLKAWNCFIGIVFVGHLVCLSEAATRMRNAGRICVGSDVDCSQLRKVTNDLLTCVATRDRVDCLKKLQKGEADYGYFEAEDLKMAAMSSIMKDSDVQLEAKIELSTGKEIQAVYLLVHNSSNTKPTTLCHPGVNRARVYPRALYMPTTLQTLDPSGDIQKLIVSLGRVWESACIPGMWSPDIITDNELKREYPFLCESCVRKSCSADDPYAGAGALQCLLDRSADAAFVSDVDLRAARAKNPEVENLFHFCKSRDNPIHPLGSKTKNDGEPCDWGRRPFPVILSRVCDEFDCNTKYRYFSNYLAASLGTAVAHCLEYLTRRLTNPCLNPTFGVRKDIHPYVPICNLFVCTPIRTGIHNNLEWQTTP</sequence>
<dbReference type="PROSITE" id="PS51408">
    <property type="entry name" value="TRANSFERRIN_LIKE_4"/>
    <property type="match status" value="1"/>
</dbReference>
<gene>
    <name evidence="2" type="ORF">SK128_013315</name>
</gene>
<protein>
    <recommendedName>
        <fullName evidence="1">Transferrin-like domain-containing protein</fullName>
    </recommendedName>
</protein>
<evidence type="ECO:0000259" key="1">
    <source>
        <dbReference type="PROSITE" id="PS51408"/>
    </source>
</evidence>
<dbReference type="Gene3D" id="3.40.190.10">
    <property type="entry name" value="Periplasmic binding protein-like II"/>
    <property type="match status" value="2"/>
</dbReference>
<comment type="caution">
    <text evidence="2">The sequence shown here is derived from an EMBL/GenBank/DDBJ whole genome shotgun (WGS) entry which is preliminary data.</text>
</comment>
<accession>A0AAN9ACD2</accession>
<dbReference type="EMBL" id="JAXCGZ010003964">
    <property type="protein sequence ID" value="KAK7082569.1"/>
    <property type="molecule type" value="Genomic_DNA"/>
</dbReference>